<evidence type="ECO:0000313" key="3">
    <source>
        <dbReference type="Proteomes" id="UP000217301"/>
    </source>
</evidence>
<proteinExistence type="predicted"/>
<keyword evidence="1" id="KW-0378">Hydrolase</keyword>
<accession>A0AAX2I9S5</accession>
<reference evidence="1" key="1">
    <citation type="journal article" date="2017" name="Genome Announc.">
        <title>Twelve Complete Reference Genomes of Clinical Isolates in the Capnocytophaga Genus.</title>
        <authorList>
            <person name="Villarma A."/>
            <person name="Gulvik C.A."/>
            <person name="Rowe L.A."/>
            <person name="Sheth M."/>
            <person name="Juieng P."/>
            <person name="Nicholson A.C."/>
            <person name="Loparev V.N."/>
            <person name="McQuiston J.R."/>
        </authorList>
    </citation>
    <scope>NUCLEOTIDE SEQUENCE</scope>
    <source>
        <strain evidence="1">KC1668</strain>
    </source>
</reference>
<organism evidence="2 4">
    <name type="scientific">Capnocytophaga sputigena</name>
    <dbReference type="NCBI Taxonomy" id="1019"/>
    <lineage>
        <taxon>Bacteria</taxon>
        <taxon>Pseudomonadati</taxon>
        <taxon>Bacteroidota</taxon>
        <taxon>Flavobacteriia</taxon>
        <taxon>Flavobacteriales</taxon>
        <taxon>Flavobacteriaceae</taxon>
        <taxon>Capnocytophaga</taxon>
    </lineage>
</organism>
<evidence type="ECO:0000313" key="2">
    <source>
        <dbReference type="EMBL" id="SQA75156.1"/>
    </source>
</evidence>
<keyword evidence="1" id="KW-0540">Nuclease</keyword>
<gene>
    <name evidence="1" type="ORF">CGC55_04950</name>
    <name evidence="2" type="ORF">NCTC11653_01052</name>
</gene>
<dbReference type="EMBL" id="UAVP01000007">
    <property type="protein sequence ID" value="SQA75156.1"/>
    <property type="molecule type" value="Genomic_DNA"/>
</dbReference>
<dbReference type="EMBL" id="CP022385">
    <property type="protein sequence ID" value="ATA83899.1"/>
    <property type="molecule type" value="Genomic_DNA"/>
</dbReference>
<dbReference type="RefSeq" id="WP_002677534.1">
    <property type="nucleotide sequence ID" value="NZ_CAUQVU010000046.1"/>
</dbReference>
<reference evidence="3" key="2">
    <citation type="submission" date="2017-06" db="EMBL/GenBank/DDBJ databases">
        <title>Capnocytophaga spp. assemblies.</title>
        <authorList>
            <person name="Gulvik C.A."/>
        </authorList>
    </citation>
    <scope>NUCLEOTIDE SEQUENCE [LARGE SCALE GENOMIC DNA]</scope>
    <source>
        <strain evidence="3">KC1668</strain>
    </source>
</reference>
<protein>
    <submittedName>
        <fullName evidence="1">HNH endonuclease</fullName>
    </submittedName>
</protein>
<keyword evidence="3" id="KW-1185">Reference proteome</keyword>
<keyword evidence="1" id="KW-0255">Endonuclease</keyword>
<evidence type="ECO:0000313" key="4">
    <source>
        <dbReference type="Proteomes" id="UP000249902"/>
    </source>
</evidence>
<name>A0AAX2I9S5_CAPSP</name>
<evidence type="ECO:0000313" key="1">
    <source>
        <dbReference type="EMBL" id="ATA83899.1"/>
    </source>
</evidence>
<dbReference type="Proteomes" id="UP000249902">
    <property type="component" value="Unassembled WGS sequence"/>
</dbReference>
<dbReference type="InterPro" id="IPR003615">
    <property type="entry name" value="HNH_nuc"/>
</dbReference>
<dbReference type="AlphaFoldDB" id="A0AAX2I9S5"/>
<dbReference type="CDD" id="cd00085">
    <property type="entry name" value="HNHc"/>
    <property type="match status" value="1"/>
</dbReference>
<sequence length="296" mass="34859">MAKRKNYPISNAQNSIVRSILNNISEKMGTLDGSTMENILKYFNYKCAYTGKKLKKEEVVFDHLIPCNRKYGGLYLAGNLVPTSKEINAKKSGKDFIEFINDERNNDLFPKEKKQEVIDRLKEYQKDFEYPKDIVTKDFTNRLAEIYSEVEGIINTYVLEFLYTEPPKAEKELDLNKNVLESFEKNLIVNEKLKVKRRVPKWLKDTHQQNSIILLAFLKLYEKSNEVSVEQLEEEVAKNKGFHKNFQGNFKPMTEIYDNNHGKVFEVYYKGQQRMVKLWSNTEKIVLAAYKEYKQQ</sequence>
<reference evidence="2 4" key="3">
    <citation type="submission" date="2018-06" db="EMBL/GenBank/DDBJ databases">
        <authorList>
            <consortium name="Pathogen Informatics"/>
            <person name="Doyle S."/>
        </authorList>
    </citation>
    <scope>NUCLEOTIDE SEQUENCE [LARGE SCALE GENOMIC DNA]</scope>
    <source>
        <strain evidence="2 4">NCTC11653</strain>
    </source>
</reference>
<dbReference type="GO" id="GO:0004519">
    <property type="term" value="F:endonuclease activity"/>
    <property type="evidence" value="ECO:0007669"/>
    <property type="project" value="UniProtKB-KW"/>
</dbReference>
<dbReference type="Gene3D" id="1.10.30.50">
    <property type="match status" value="1"/>
</dbReference>
<dbReference type="KEGG" id="cspu:CGC55_04950"/>
<dbReference type="Proteomes" id="UP000217301">
    <property type="component" value="Chromosome"/>
</dbReference>